<organism evidence="1 2">
    <name type="scientific">Pseudomonas brassicacearum subsp. neoaurantiaca</name>
    <dbReference type="NCBI Taxonomy" id="494916"/>
    <lineage>
        <taxon>Bacteria</taxon>
        <taxon>Pseudomonadati</taxon>
        <taxon>Pseudomonadota</taxon>
        <taxon>Gammaproteobacteria</taxon>
        <taxon>Pseudomonadales</taxon>
        <taxon>Pseudomonadaceae</taxon>
        <taxon>Pseudomonas</taxon>
    </lineage>
</organism>
<comment type="caution">
    <text evidence="1">The sequence shown here is derived from an EMBL/GenBank/DDBJ whole genome shotgun (WGS) entry which is preliminary data.</text>
</comment>
<evidence type="ECO:0000313" key="1">
    <source>
        <dbReference type="EMBL" id="MBA1378660.1"/>
    </source>
</evidence>
<dbReference type="EMBL" id="VDLV01000014">
    <property type="protein sequence ID" value="MBA1378660.1"/>
    <property type="molecule type" value="Genomic_DNA"/>
</dbReference>
<reference evidence="1 2" key="1">
    <citation type="submission" date="2019-06" db="EMBL/GenBank/DDBJ databases">
        <title>Analysis of the biodiversity of Brassica napus bacterial endophytes for the selection of potential efficient biofertilizers for rapeseed crops.</title>
        <authorList>
            <person name="Jimenez-Gomez A."/>
            <person name="Saati-Santamaria Z."/>
            <person name="Menendez E."/>
            <person name="Rivas R."/>
            <person name="Mateos P.F."/>
            <person name="Velazquez E."/>
            <person name="Garcia-Fraile P."/>
        </authorList>
    </citation>
    <scope>NUCLEOTIDE SEQUENCE [LARGE SCALE GENOMIC DNA]</scope>
    <source>
        <strain evidence="1 2">CDVBN10</strain>
    </source>
</reference>
<dbReference type="AlphaFoldDB" id="A0A7V8RMX6"/>
<gene>
    <name evidence="1" type="ORF">FHK92_12670</name>
</gene>
<dbReference type="Proteomes" id="UP000572407">
    <property type="component" value="Unassembled WGS sequence"/>
</dbReference>
<accession>A0A7V8RMX6</accession>
<protein>
    <submittedName>
        <fullName evidence="1">Uncharacterized protein</fullName>
    </submittedName>
</protein>
<evidence type="ECO:0000313" key="2">
    <source>
        <dbReference type="Proteomes" id="UP000572407"/>
    </source>
</evidence>
<sequence length="59" mass="6919">MVRFQPWETGDGASCMPVQYRKAIAGPLWERACSRLRCVSQSKCRLCCRYREQARSHRV</sequence>
<name>A0A7V8RMX6_9PSED</name>
<proteinExistence type="predicted"/>